<keyword evidence="2" id="KW-0489">Methyltransferase</keyword>
<feature type="domain" description="Methyltransferase type 11" evidence="1">
    <location>
        <begin position="47"/>
        <end position="134"/>
    </location>
</feature>
<proteinExistence type="predicted"/>
<keyword evidence="2" id="KW-0808">Transferase</keyword>
<evidence type="ECO:0000259" key="1">
    <source>
        <dbReference type="Pfam" id="PF08241"/>
    </source>
</evidence>
<sequence length="223" mass="23357">MRGGAAYDEIADWYANEFLGAQAASGDPLEIKSTLRRLLGPGDGRCLEIGCGTGVYAAPVSALGRTPFGVDLSAGMLRYAAGRLPIARADAGRLPFRDGSFPAVVAVMVHTDMPDYPTVLGEVARVLAPGGVLVHIGVHPCFCGGFADRADPEGVVIRPGYLDRGWTTESWTDQGIRDKVGANHGPLPELLHGFLDAGLVPDRFAEGGAPTPTMLAVRAHKPG</sequence>
<dbReference type="InterPro" id="IPR029063">
    <property type="entry name" value="SAM-dependent_MTases_sf"/>
</dbReference>
<evidence type="ECO:0000313" key="2">
    <source>
        <dbReference type="EMBL" id="MEE6259870.1"/>
    </source>
</evidence>
<dbReference type="CDD" id="cd02440">
    <property type="entry name" value="AdoMet_MTases"/>
    <property type="match status" value="1"/>
</dbReference>
<dbReference type="InterPro" id="IPR013216">
    <property type="entry name" value="Methyltransf_11"/>
</dbReference>
<reference evidence="2 3" key="1">
    <citation type="submission" date="2024-01" db="EMBL/GenBank/DDBJ databases">
        <title>Genome insights into Plantactinospora sonchi sp. nov.</title>
        <authorList>
            <person name="Wang L."/>
        </authorList>
    </citation>
    <scope>NUCLEOTIDE SEQUENCE [LARGE SCALE GENOMIC DNA]</scope>
    <source>
        <strain evidence="2 3">NEAU-QY2</strain>
    </source>
</reference>
<dbReference type="Gene3D" id="3.40.50.150">
    <property type="entry name" value="Vaccinia Virus protein VP39"/>
    <property type="match status" value="1"/>
</dbReference>
<dbReference type="InterPro" id="IPR050508">
    <property type="entry name" value="Methyltransf_Superfamily"/>
</dbReference>
<organism evidence="2 3">
    <name type="scientific">Plantactinospora sonchi</name>
    <dbReference type="NCBI Taxonomy" id="1544735"/>
    <lineage>
        <taxon>Bacteria</taxon>
        <taxon>Bacillati</taxon>
        <taxon>Actinomycetota</taxon>
        <taxon>Actinomycetes</taxon>
        <taxon>Micromonosporales</taxon>
        <taxon>Micromonosporaceae</taxon>
        <taxon>Plantactinospora</taxon>
    </lineage>
</organism>
<name>A0ABU7RTN7_9ACTN</name>
<dbReference type="PANTHER" id="PTHR42912">
    <property type="entry name" value="METHYLTRANSFERASE"/>
    <property type="match status" value="1"/>
</dbReference>
<dbReference type="SUPFAM" id="SSF53335">
    <property type="entry name" value="S-adenosyl-L-methionine-dependent methyltransferases"/>
    <property type="match status" value="1"/>
</dbReference>
<evidence type="ECO:0000313" key="3">
    <source>
        <dbReference type="Proteomes" id="UP001332243"/>
    </source>
</evidence>
<dbReference type="EC" id="2.1.1.-" evidence="2"/>
<protein>
    <submittedName>
        <fullName evidence="2">Class I SAM-dependent methyltransferase</fullName>
        <ecNumber evidence="2">2.1.1.-</ecNumber>
    </submittedName>
</protein>
<comment type="caution">
    <text evidence="2">The sequence shown here is derived from an EMBL/GenBank/DDBJ whole genome shotgun (WGS) entry which is preliminary data.</text>
</comment>
<gene>
    <name evidence="2" type="ORF">V1633_15380</name>
</gene>
<dbReference type="RefSeq" id="WP_331214987.1">
    <property type="nucleotide sequence ID" value="NZ_JAZGQK010000012.1"/>
</dbReference>
<accession>A0ABU7RTN7</accession>
<dbReference type="Proteomes" id="UP001332243">
    <property type="component" value="Unassembled WGS sequence"/>
</dbReference>
<keyword evidence="3" id="KW-1185">Reference proteome</keyword>
<dbReference type="Pfam" id="PF08241">
    <property type="entry name" value="Methyltransf_11"/>
    <property type="match status" value="1"/>
</dbReference>
<dbReference type="GO" id="GO:0032259">
    <property type="term" value="P:methylation"/>
    <property type="evidence" value="ECO:0007669"/>
    <property type="project" value="UniProtKB-KW"/>
</dbReference>
<dbReference type="GO" id="GO:0008168">
    <property type="term" value="F:methyltransferase activity"/>
    <property type="evidence" value="ECO:0007669"/>
    <property type="project" value="UniProtKB-KW"/>
</dbReference>
<dbReference type="EMBL" id="JAZGQK010000012">
    <property type="protein sequence ID" value="MEE6259870.1"/>
    <property type="molecule type" value="Genomic_DNA"/>
</dbReference>